<dbReference type="AlphaFoldDB" id="A0AAV8U5J0"/>
<evidence type="ECO:0000313" key="1">
    <source>
        <dbReference type="EMBL" id="KAJ8774587.1"/>
    </source>
</evidence>
<proteinExistence type="predicted"/>
<name>A0AAV8U5J0_9ROSI</name>
<keyword evidence="2" id="KW-1185">Reference proteome</keyword>
<accession>A0AAV8U5J0</accession>
<sequence>MKDRGKAVEVYRSNEVYDQDYSTASDLPCKKHPSASSVGICPFCLKERLVNLVCSDCGEQRLSSCSCSDISSNRNSTSCNVEVGSVGRVSFLLENDQKNLLVPNPNHKHKTEERPDDVLLFKRSSSNCVEIKRRDGIWRIVRLFKKKRDKSCEKTSEVKTDMCVVDYMGVSRSRSLCSFRGGGFFGSEDGTFSGARSSISGARSSLSAARSSGVNGGLFFDPDRKSGFSELEPRRSGVDGEKKEPIVMEPDKLETLSKGVNTRRVFSLKEGSFTTMDDSGFIDLKFDFPSESQPELSAIKMVSLSDSNSTFGSIRAGNAVTQQDHNAGPLGSFPGDGVFGSGGSCRFTGGDRGIKRSRKSFKSWRWIFRHNPDAKKKDEGFGIKSLA</sequence>
<evidence type="ECO:0000313" key="2">
    <source>
        <dbReference type="Proteomes" id="UP001159364"/>
    </source>
</evidence>
<dbReference type="PANTHER" id="PTHR34197">
    <property type="entry name" value="OS04G0591300 PROTEIN"/>
    <property type="match status" value="1"/>
</dbReference>
<protein>
    <submittedName>
        <fullName evidence="1">Uncharacterized protein</fullName>
    </submittedName>
</protein>
<comment type="caution">
    <text evidence="1">The sequence shown here is derived from an EMBL/GenBank/DDBJ whole genome shotgun (WGS) entry which is preliminary data.</text>
</comment>
<organism evidence="1 2">
    <name type="scientific">Erythroxylum novogranatense</name>
    <dbReference type="NCBI Taxonomy" id="1862640"/>
    <lineage>
        <taxon>Eukaryota</taxon>
        <taxon>Viridiplantae</taxon>
        <taxon>Streptophyta</taxon>
        <taxon>Embryophyta</taxon>
        <taxon>Tracheophyta</taxon>
        <taxon>Spermatophyta</taxon>
        <taxon>Magnoliopsida</taxon>
        <taxon>eudicotyledons</taxon>
        <taxon>Gunneridae</taxon>
        <taxon>Pentapetalae</taxon>
        <taxon>rosids</taxon>
        <taxon>fabids</taxon>
        <taxon>Malpighiales</taxon>
        <taxon>Erythroxylaceae</taxon>
        <taxon>Erythroxylum</taxon>
    </lineage>
</organism>
<dbReference type="PANTHER" id="PTHR34197:SF3">
    <property type="entry name" value="DUF740 FAMILY PROTEIN"/>
    <property type="match status" value="1"/>
</dbReference>
<reference evidence="1 2" key="1">
    <citation type="submission" date="2021-09" db="EMBL/GenBank/DDBJ databases">
        <title>Genomic insights and catalytic innovation underlie evolution of tropane alkaloids biosynthesis.</title>
        <authorList>
            <person name="Wang Y.-J."/>
            <person name="Tian T."/>
            <person name="Huang J.-P."/>
            <person name="Huang S.-X."/>
        </authorList>
    </citation>
    <scope>NUCLEOTIDE SEQUENCE [LARGE SCALE GENOMIC DNA]</scope>
    <source>
        <strain evidence="1">KIB-2018</strain>
        <tissue evidence="1">Leaf</tissue>
    </source>
</reference>
<dbReference type="Proteomes" id="UP001159364">
    <property type="component" value="Linkage Group LG01"/>
</dbReference>
<dbReference type="EMBL" id="JAIWQS010000001">
    <property type="protein sequence ID" value="KAJ8774587.1"/>
    <property type="molecule type" value="Genomic_DNA"/>
</dbReference>
<gene>
    <name evidence="1" type="ORF">K2173_017033</name>
</gene>